<organism evidence="2 3">
    <name type="scientific">Pseudanabaena cinerea FACHB-1277</name>
    <dbReference type="NCBI Taxonomy" id="2949581"/>
    <lineage>
        <taxon>Bacteria</taxon>
        <taxon>Bacillati</taxon>
        <taxon>Cyanobacteriota</taxon>
        <taxon>Cyanophyceae</taxon>
        <taxon>Pseudanabaenales</taxon>
        <taxon>Pseudanabaenaceae</taxon>
        <taxon>Pseudanabaena</taxon>
        <taxon>Pseudanabaena cinerea</taxon>
    </lineage>
</organism>
<dbReference type="RefSeq" id="WP_190351534.1">
    <property type="nucleotide sequence ID" value="NZ_JACJPY010000043.1"/>
</dbReference>
<dbReference type="AlphaFoldDB" id="A0A926UTP2"/>
<dbReference type="Proteomes" id="UP000631421">
    <property type="component" value="Unassembled WGS sequence"/>
</dbReference>
<name>A0A926UTP2_9CYAN</name>
<feature type="region of interest" description="Disordered" evidence="1">
    <location>
        <begin position="255"/>
        <end position="287"/>
    </location>
</feature>
<protein>
    <submittedName>
        <fullName evidence="2">Uncharacterized protein</fullName>
    </submittedName>
</protein>
<evidence type="ECO:0000313" key="2">
    <source>
        <dbReference type="EMBL" id="MBD2151121.1"/>
    </source>
</evidence>
<dbReference type="EMBL" id="JACJPY010000043">
    <property type="protein sequence ID" value="MBD2151121.1"/>
    <property type="molecule type" value="Genomic_DNA"/>
</dbReference>
<evidence type="ECO:0000256" key="1">
    <source>
        <dbReference type="SAM" id="MobiDB-lite"/>
    </source>
</evidence>
<gene>
    <name evidence="2" type="ORF">H6F44_13470</name>
</gene>
<accession>A0A926UTP2</accession>
<keyword evidence="3" id="KW-1185">Reference proteome</keyword>
<evidence type="ECO:0000313" key="3">
    <source>
        <dbReference type="Proteomes" id="UP000631421"/>
    </source>
</evidence>
<reference evidence="2" key="1">
    <citation type="journal article" date="2015" name="ISME J.">
        <title>Draft Genome Sequence of Streptomyces incarnatus NRRL8089, which Produces the Nucleoside Antibiotic Sinefungin.</title>
        <authorList>
            <person name="Oshima K."/>
            <person name="Hattori M."/>
            <person name="Shimizu H."/>
            <person name="Fukuda K."/>
            <person name="Nemoto M."/>
            <person name="Inagaki K."/>
            <person name="Tamura T."/>
        </authorList>
    </citation>
    <scope>NUCLEOTIDE SEQUENCE</scope>
    <source>
        <strain evidence="2">FACHB-1277</strain>
    </source>
</reference>
<proteinExistence type="predicted"/>
<reference evidence="2" key="2">
    <citation type="submission" date="2020-08" db="EMBL/GenBank/DDBJ databases">
        <authorList>
            <person name="Chen M."/>
            <person name="Teng W."/>
            <person name="Zhao L."/>
            <person name="Hu C."/>
            <person name="Zhou Y."/>
            <person name="Han B."/>
            <person name="Song L."/>
            <person name="Shu W."/>
        </authorList>
    </citation>
    <scope>NUCLEOTIDE SEQUENCE</scope>
    <source>
        <strain evidence="2">FACHB-1277</strain>
    </source>
</reference>
<sequence length="287" mass="30582">MSAIERNPVVQGTSMSLSAQSQKAMQATGALIAMTAKGLSAAAQMAFKAVQSSIGLVSTAIQSAKELRTSAQTMQQQAIAISHDQGLSIAEANTVAALAIASNYMVNDPRVITQSLQTLQNNPSAQNLQAFQTTLENAHQQVFVERLSLAVQNAALKVGFTQIPSAATSMVNGKVRLAASDDTGRVLVTEISSDRDHDISMVTEIIGSSDHTCNQILDAFHVALEAEGVKMGDRDRKFTGGIIELEAARQFVSQKVKPKAKAASSEQTERKAAAKPRPVQKQSQIRH</sequence>
<comment type="caution">
    <text evidence="2">The sequence shown here is derived from an EMBL/GenBank/DDBJ whole genome shotgun (WGS) entry which is preliminary data.</text>
</comment>